<feature type="domain" description="Protein kinase" evidence="15">
    <location>
        <begin position="123"/>
        <end position="376"/>
    </location>
</feature>
<dbReference type="Proteomes" id="UP000278627">
    <property type="component" value="Unassembled WGS sequence"/>
</dbReference>
<dbReference type="GO" id="GO:0046872">
    <property type="term" value="F:metal ion binding"/>
    <property type="evidence" value="ECO:0007669"/>
    <property type="project" value="UniProtKB-KW"/>
</dbReference>
<evidence type="ECO:0000256" key="12">
    <source>
        <dbReference type="ARBA" id="ARBA00048336"/>
    </source>
</evidence>
<dbReference type="InterPro" id="IPR011009">
    <property type="entry name" value="Kinase-like_dom_sf"/>
</dbReference>
<dbReference type="PRINTS" id="PR00114">
    <property type="entry name" value="STPHPHTASE"/>
</dbReference>
<dbReference type="AlphaFoldDB" id="A0A0N4TJD9"/>
<keyword evidence="8 13" id="KW-0067">ATP-binding</keyword>
<dbReference type="InterPro" id="IPR050341">
    <property type="entry name" value="PP1_catalytic_subunit"/>
</dbReference>
<keyword evidence="3" id="KW-0808">Transferase</keyword>
<evidence type="ECO:0000259" key="15">
    <source>
        <dbReference type="PROSITE" id="PS50011"/>
    </source>
</evidence>
<evidence type="ECO:0000256" key="6">
    <source>
        <dbReference type="ARBA" id="ARBA00022777"/>
    </source>
</evidence>
<keyword evidence="5 13" id="KW-0547">Nucleotide-binding</keyword>
<evidence type="ECO:0000256" key="8">
    <source>
        <dbReference type="ARBA" id="ARBA00022840"/>
    </source>
</evidence>
<keyword evidence="17" id="KW-1185">Reference proteome</keyword>
<keyword evidence="4" id="KW-0479">Metal-binding</keyword>
<protein>
    <recommendedName>
        <fullName evidence="14">Serine/threonine-protein phosphatase</fullName>
        <ecNumber evidence="14">3.1.3.16</ecNumber>
    </recommendedName>
</protein>
<dbReference type="GO" id="GO:0004722">
    <property type="term" value="F:protein serine/threonine phosphatase activity"/>
    <property type="evidence" value="ECO:0007669"/>
    <property type="project" value="UniProtKB-EC"/>
</dbReference>
<keyword evidence="2" id="KW-0723">Serine/threonine-protein kinase</keyword>
<dbReference type="SUPFAM" id="SSF56300">
    <property type="entry name" value="Metallo-dependent phosphatases"/>
    <property type="match status" value="1"/>
</dbReference>
<evidence type="ECO:0000256" key="14">
    <source>
        <dbReference type="RuleBase" id="RU004273"/>
    </source>
</evidence>
<dbReference type="PANTHER" id="PTHR11668:SF300">
    <property type="entry name" value="SERINE_THREONINE-PROTEIN PHOSPHATASE"/>
    <property type="match status" value="1"/>
</dbReference>
<reference evidence="16 17" key="2">
    <citation type="submission" date="2018-11" db="EMBL/GenBank/DDBJ databases">
        <authorList>
            <consortium name="Pathogen Informatics"/>
        </authorList>
    </citation>
    <scope>NUCLEOTIDE SEQUENCE [LARGE SCALE GENOMIC DNA]</scope>
</reference>
<dbReference type="Gene3D" id="3.30.200.20">
    <property type="entry name" value="Phosphorylase Kinase, domain 1"/>
    <property type="match status" value="1"/>
</dbReference>
<feature type="binding site" evidence="13">
    <location>
        <position position="154"/>
    </location>
    <ligand>
        <name>ATP</name>
        <dbReference type="ChEBI" id="CHEBI:30616"/>
    </ligand>
</feature>
<evidence type="ECO:0000313" key="17">
    <source>
        <dbReference type="Proteomes" id="UP000278627"/>
    </source>
</evidence>
<organism evidence="18">
    <name type="scientific">Brugia pahangi</name>
    <name type="common">Filarial nematode worm</name>
    <dbReference type="NCBI Taxonomy" id="6280"/>
    <lineage>
        <taxon>Eukaryota</taxon>
        <taxon>Metazoa</taxon>
        <taxon>Ecdysozoa</taxon>
        <taxon>Nematoda</taxon>
        <taxon>Chromadorea</taxon>
        <taxon>Rhabditida</taxon>
        <taxon>Spirurina</taxon>
        <taxon>Spiruromorpha</taxon>
        <taxon>Filarioidea</taxon>
        <taxon>Onchocercidae</taxon>
        <taxon>Brugia</taxon>
    </lineage>
</organism>
<evidence type="ECO:0000313" key="16">
    <source>
        <dbReference type="EMBL" id="VDN89560.1"/>
    </source>
</evidence>
<dbReference type="GO" id="GO:0005634">
    <property type="term" value="C:nucleus"/>
    <property type="evidence" value="ECO:0007669"/>
    <property type="project" value="TreeGrafter"/>
</dbReference>
<keyword evidence="6" id="KW-0418">Kinase</keyword>
<dbReference type="Gene3D" id="3.60.21.10">
    <property type="match status" value="1"/>
</dbReference>
<dbReference type="EMBL" id="UZAD01013134">
    <property type="protein sequence ID" value="VDN89560.1"/>
    <property type="molecule type" value="Genomic_DNA"/>
</dbReference>
<evidence type="ECO:0000256" key="1">
    <source>
        <dbReference type="ARBA" id="ARBA00001936"/>
    </source>
</evidence>
<comment type="similarity">
    <text evidence="14">Belongs to the PPP phosphatase family.</text>
</comment>
<evidence type="ECO:0000256" key="9">
    <source>
        <dbReference type="ARBA" id="ARBA00022912"/>
    </source>
</evidence>
<evidence type="ECO:0000256" key="2">
    <source>
        <dbReference type="ARBA" id="ARBA00022527"/>
    </source>
</evidence>
<evidence type="ECO:0000256" key="5">
    <source>
        <dbReference type="ARBA" id="ARBA00022741"/>
    </source>
</evidence>
<evidence type="ECO:0000256" key="3">
    <source>
        <dbReference type="ARBA" id="ARBA00022679"/>
    </source>
</evidence>
<dbReference type="PROSITE" id="PS00125">
    <property type="entry name" value="SER_THR_PHOSPHATASE"/>
    <property type="match status" value="1"/>
</dbReference>
<dbReference type="InterPro" id="IPR008271">
    <property type="entry name" value="Ser/Thr_kinase_AS"/>
</dbReference>
<comment type="cofactor">
    <cofactor evidence="1">
        <name>Mn(2+)</name>
        <dbReference type="ChEBI" id="CHEBI:29035"/>
    </cofactor>
</comment>
<dbReference type="GO" id="GO:0005737">
    <property type="term" value="C:cytoplasm"/>
    <property type="evidence" value="ECO:0007669"/>
    <property type="project" value="TreeGrafter"/>
</dbReference>
<gene>
    <name evidence="16" type="ORF">BPAG_LOCUS8374</name>
</gene>
<name>A0A0N4TJD9_BRUPA</name>
<dbReference type="InterPro" id="IPR045270">
    <property type="entry name" value="STKc_AGC"/>
</dbReference>
<dbReference type="GO" id="GO:0005524">
    <property type="term" value="F:ATP binding"/>
    <property type="evidence" value="ECO:0007669"/>
    <property type="project" value="UniProtKB-UniRule"/>
</dbReference>
<dbReference type="EC" id="3.1.3.16" evidence="14"/>
<reference evidence="18" key="1">
    <citation type="submission" date="2017-02" db="UniProtKB">
        <authorList>
            <consortium name="WormBaseParasite"/>
        </authorList>
    </citation>
    <scope>IDENTIFICATION</scope>
</reference>
<dbReference type="CDD" id="cd05123">
    <property type="entry name" value="STKc_AGC"/>
    <property type="match status" value="1"/>
</dbReference>
<dbReference type="InterPro" id="IPR004843">
    <property type="entry name" value="Calcineurin-like_PHP"/>
</dbReference>
<keyword evidence="9" id="KW-0904">Protein phosphatase</keyword>
<dbReference type="GO" id="GO:0004674">
    <property type="term" value="F:protein serine/threonine kinase activity"/>
    <property type="evidence" value="ECO:0007669"/>
    <property type="project" value="UniProtKB-KW"/>
</dbReference>
<proteinExistence type="inferred from homology"/>
<dbReference type="Pfam" id="PF00069">
    <property type="entry name" value="Pkinase"/>
    <property type="match status" value="1"/>
</dbReference>
<dbReference type="InterPro" id="IPR029052">
    <property type="entry name" value="Metallo-depent_PP-like"/>
</dbReference>
<dbReference type="Gene3D" id="1.10.510.10">
    <property type="entry name" value="Transferase(Phosphotransferase) domain 1"/>
    <property type="match status" value="1"/>
</dbReference>
<comment type="catalytic activity">
    <reaction evidence="11">
        <text>O-phospho-L-seryl-[protein] + H2O = L-seryl-[protein] + phosphate</text>
        <dbReference type="Rhea" id="RHEA:20629"/>
        <dbReference type="Rhea" id="RHEA-COMP:9863"/>
        <dbReference type="Rhea" id="RHEA-COMP:11604"/>
        <dbReference type="ChEBI" id="CHEBI:15377"/>
        <dbReference type="ChEBI" id="CHEBI:29999"/>
        <dbReference type="ChEBI" id="CHEBI:43474"/>
        <dbReference type="ChEBI" id="CHEBI:83421"/>
        <dbReference type="EC" id="3.1.3.16"/>
    </reaction>
</comment>
<dbReference type="InterPro" id="IPR017441">
    <property type="entry name" value="Protein_kinase_ATP_BS"/>
</dbReference>
<keyword evidence="7 14" id="KW-0378">Hydrolase</keyword>
<dbReference type="PANTHER" id="PTHR11668">
    <property type="entry name" value="SERINE/THREONINE PROTEIN PHOSPHATASE"/>
    <property type="match status" value="1"/>
</dbReference>
<evidence type="ECO:0000256" key="13">
    <source>
        <dbReference type="PROSITE-ProRule" id="PRU10141"/>
    </source>
</evidence>
<dbReference type="PROSITE" id="PS00107">
    <property type="entry name" value="PROTEIN_KINASE_ATP"/>
    <property type="match status" value="1"/>
</dbReference>
<dbReference type="PROSITE" id="PS50011">
    <property type="entry name" value="PROTEIN_KINASE_DOM"/>
    <property type="match status" value="1"/>
</dbReference>
<dbReference type="InterPro" id="IPR000719">
    <property type="entry name" value="Prot_kinase_dom"/>
</dbReference>
<dbReference type="SUPFAM" id="SSF56112">
    <property type="entry name" value="Protein kinase-like (PK-like)"/>
    <property type="match status" value="1"/>
</dbReference>
<dbReference type="SMART" id="SM00220">
    <property type="entry name" value="S_TKc"/>
    <property type="match status" value="1"/>
</dbReference>
<dbReference type="STRING" id="6280.A0A0N4TJD9"/>
<keyword evidence="10" id="KW-0464">Manganese</keyword>
<sequence length="824" mass="95150">MRFSESLILAIFCVISGVRKRLFRRFLSKLNLISIQTLAQHLYDRINESITSLAYIRYSETRRRYNSSEKTIDTTVTIFCNQEIQTRKVGHGSLRESVWPVPLLEAIFLPEFPNNSHITEKDFLILNCIGNGTFSKVYRVCLKLDHNFLFAIKKQSKSEVLMRNIIQQVKDEASVHRALSDNVFITKCYASWQSRTHLFTLLQYAMGYGDLFTLWRDYGPFTEDTLRIYGAEIAFALDYIHRNNVVYRDLKMENIVLDLDGHIQIVDFGFSKKLSNGERTRTVCGTLQYMAPEIAKEKFYGKEVDWWSYGVLLHIMNTNSYPFPNCDVSSHTELRYDSYSTPCCDPMLGDLFNKLLSVDGERRMNTFAQVKSHPFFESINWDDVALKKLVPFAHTEKLQRCPSCNFLYDKSTSDFSDTEVEENWAAFEEQYEENKLPKADGKTKSRLSHIHDISIRLLNAGLRKGTHLRRIVSFNLSDYYKIQLLPLRVKSLYDKVKEEELIGLLQETKAVLQSQSTFTEINTPVVVCGDIHGQYNDMLRIFDKCGFPPESNYLFLGDYVDRGKQSIETVCLLFCFKIKYPENFFLLRGNHECAGINRVYGFYEEVNRRYRSVRLWEDTFNYLPYAACIAGKILCMHGGLSPKLNDFDSLRNIKRPSDPQPTSMELDILWYFTPHFLIKRKVLAELCVIDIAGLKLVSDSLDLIHTLGFVRRSCNSSDPDERVQGWQPNSRGISFVFGVDVLTDLCEKLNIDLVARAHQVVQDGYEFFGNRRLVTIFSAPHYCGEFDNAAAAMNVAEDLSCSFHVFKPTAKAVRMAMKQKEKAE</sequence>
<evidence type="ECO:0000313" key="18">
    <source>
        <dbReference type="WBParaSite" id="BPAG_0000841201-mRNA-1"/>
    </source>
</evidence>
<evidence type="ECO:0000256" key="11">
    <source>
        <dbReference type="ARBA" id="ARBA00047761"/>
    </source>
</evidence>
<comment type="catalytic activity">
    <reaction evidence="12 14">
        <text>O-phospho-L-threonyl-[protein] + H2O = L-threonyl-[protein] + phosphate</text>
        <dbReference type="Rhea" id="RHEA:47004"/>
        <dbReference type="Rhea" id="RHEA-COMP:11060"/>
        <dbReference type="Rhea" id="RHEA-COMP:11605"/>
        <dbReference type="ChEBI" id="CHEBI:15377"/>
        <dbReference type="ChEBI" id="CHEBI:30013"/>
        <dbReference type="ChEBI" id="CHEBI:43474"/>
        <dbReference type="ChEBI" id="CHEBI:61977"/>
        <dbReference type="EC" id="3.1.3.16"/>
    </reaction>
</comment>
<evidence type="ECO:0000256" key="7">
    <source>
        <dbReference type="ARBA" id="ARBA00022801"/>
    </source>
</evidence>
<evidence type="ECO:0000256" key="10">
    <source>
        <dbReference type="ARBA" id="ARBA00023211"/>
    </source>
</evidence>
<accession>A0A0N4TJD9</accession>
<dbReference type="InterPro" id="IPR006186">
    <property type="entry name" value="Ser/Thr-sp_prot-phosphatase"/>
</dbReference>
<evidence type="ECO:0000256" key="4">
    <source>
        <dbReference type="ARBA" id="ARBA00022723"/>
    </source>
</evidence>
<dbReference type="Pfam" id="PF00149">
    <property type="entry name" value="Metallophos"/>
    <property type="match status" value="1"/>
</dbReference>
<dbReference type="PROSITE" id="PS00108">
    <property type="entry name" value="PROTEIN_KINASE_ST"/>
    <property type="match status" value="1"/>
</dbReference>
<dbReference type="WBParaSite" id="BPAG_0000841201-mRNA-1">
    <property type="protein sequence ID" value="BPAG_0000841201-mRNA-1"/>
    <property type="gene ID" value="BPAG_0000841201"/>
</dbReference>
<dbReference type="SMART" id="SM00156">
    <property type="entry name" value="PP2Ac"/>
    <property type="match status" value="1"/>
</dbReference>